<evidence type="ECO:0000313" key="2">
    <source>
        <dbReference type="Proteomes" id="UP001177670"/>
    </source>
</evidence>
<dbReference type="Proteomes" id="UP001177670">
    <property type="component" value="Unassembled WGS sequence"/>
</dbReference>
<dbReference type="AlphaFoldDB" id="A0AA40G2E2"/>
<keyword evidence="2" id="KW-1185">Reference proteome</keyword>
<accession>A0AA40G2E2</accession>
<sequence length="146" mass="16386">MEKIAAHGPNIIDHDKGQARAVARATFSKTRPPQTRGPDIVRPFTPRFCQIRTVRAPFIEDPQHTAGRLVVDSAGREEFFRFHGDREATGCLEIERRAVDAEGNGNSGCRRRLTFLHDAAVAARCSFHHEPFAADRKKTNSRRVPT</sequence>
<evidence type="ECO:0000313" key="1">
    <source>
        <dbReference type="EMBL" id="KAK1129722.1"/>
    </source>
</evidence>
<reference evidence="1" key="1">
    <citation type="submission" date="2021-10" db="EMBL/GenBank/DDBJ databases">
        <title>Melipona bicolor Genome sequencing and assembly.</title>
        <authorList>
            <person name="Araujo N.S."/>
            <person name="Arias M.C."/>
        </authorList>
    </citation>
    <scope>NUCLEOTIDE SEQUENCE</scope>
    <source>
        <strain evidence="1">USP_2M_L1-L4_2017</strain>
        <tissue evidence="1">Whole body</tissue>
    </source>
</reference>
<gene>
    <name evidence="1" type="ORF">K0M31_019437</name>
</gene>
<comment type="caution">
    <text evidence="1">The sequence shown here is derived from an EMBL/GenBank/DDBJ whole genome shotgun (WGS) entry which is preliminary data.</text>
</comment>
<proteinExistence type="predicted"/>
<organism evidence="1 2">
    <name type="scientific">Melipona bicolor</name>
    <dbReference type="NCBI Taxonomy" id="60889"/>
    <lineage>
        <taxon>Eukaryota</taxon>
        <taxon>Metazoa</taxon>
        <taxon>Ecdysozoa</taxon>
        <taxon>Arthropoda</taxon>
        <taxon>Hexapoda</taxon>
        <taxon>Insecta</taxon>
        <taxon>Pterygota</taxon>
        <taxon>Neoptera</taxon>
        <taxon>Endopterygota</taxon>
        <taxon>Hymenoptera</taxon>
        <taxon>Apocrita</taxon>
        <taxon>Aculeata</taxon>
        <taxon>Apoidea</taxon>
        <taxon>Anthophila</taxon>
        <taxon>Apidae</taxon>
        <taxon>Melipona</taxon>
    </lineage>
</organism>
<protein>
    <submittedName>
        <fullName evidence="1">Uncharacterized protein</fullName>
    </submittedName>
</protein>
<dbReference type="EMBL" id="JAHYIQ010000008">
    <property type="protein sequence ID" value="KAK1129722.1"/>
    <property type="molecule type" value="Genomic_DNA"/>
</dbReference>
<name>A0AA40G2E2_9HYME</name>